<evidence type="ECO:0000313" key="1">
    <source>
        <dbReference type="EMBL" id="JAE25107.1"/>
    </source>
</evidence>
<dbReference type="EMBL" id="GBRH01172789">
    <property type="protein sequence ID" value="JAE25107.1"/>
    <property type="molecule type" value="Transcribed_RNA"/>
</dbReference>
<reference evidence="1" key="1">
    <citation type="submission" date="2014-09" db="EMBL/GenBank/DDBJ databases">
        <authorList>
            <person name="Magalhaes I.L.F."/>
            <person name="Oliveira U."/>
            <person name="Santos F.R."/>
            <person name="Vidigal T.H.D.A."/>
            <person name="Brescovit A.D."/>
            <person name="Santos A.J."/>
        </authorList>
    </citation>
    <scope>NUCLEOTIDE SEQUENCE</scope>
    <source>
        <tissue evidence="1">Shoot tissue taken approximately 20 cm above the soil surface</tissue>
    </source>
</reference>
<accession>A0A0A9GKY4</accession>
<reference evidence="1" key="2">
    <citation type="journal article" date="2015" name="Data Brief">
        <title>Shoot transcriptome of the giant reed, Arundo donax.</title>
        <authorList>
            <person name="Barrero R.A."/>
            <person name="Guerrero F.D."/>
            <person name="Moolhuijzen P."/>
            <person name="Goolsby J.A."/>
            <person name="Tidwell J."/>
            <person name="Bellgard S.E."/>
            <person name="Bellgard M.I."/>
        </authorList>
    </citation>
    <scope>NUCLEOTIDE SEQUENCE</scope>
    <source>
        <tissue evidence="1">Shoot tissue taken approximately 20 cm above the soil surface</tissue>
    </source>
</reference>
<name>A0A0A9GKY4_ARUDO</name>
<proteinExistence type="predicted"/>
<organism evidence="1">
    <name type="scientific">Arundo donax</name>
    <name type="common">Giant reed</name>
    <name type="synonym">Donax arundinaceus</name>
    <dbReference type="NCBI Taxonomy" id="35708"/>
    <lineage>
        <taxon>Eukaryota</taxon>
        <taxon>Viridiplantae</taxon>
        <taxon>Streptophyta</taxon>
        <taxon>Embryophyta</taxon>
        <taxon>Tracheophyta</taxon>
        <taxon>Spermatophyta</taxon>
        <taxon>Magnoliopsida</taxon>
        <taxon>Liliopsida</taxon>
        <taxon>Poales</taxon>
        <taxon>Poaceae</taxon>
        <taxon>PACMAD clade</taxon>
        <taxon>Arundinoideae</taxon>
        <taxon>Arundineae</taxon>
        <taxon>Arundo</taxon>
    </lineage>
</organism>
<protein>
    <submittedName>
        <fullName evidence="1">Uncharacterized protein</fullName>
    </submittedName>
</protein>
<sequence length="10" mass="1193">MRDFAGILRD</sequence>